<dbReference type="PANTHER" id="PTHR46238">
    <property type="entry name" value="REVERSE TRANSCRIPTASE DOMAIN-CONTAINING PROTEIN"/>
    <property type="match status" value="1"/>
</dbReference>
<comment type="caution">
    <text evidence="2">The sequence shown here is derived from an EMBL/GenBank/DDBJ whole genome shotgun (WGS) entry which is preliminary data.</text>
</comment>
<dbReference type="EMBL" id="MLFT02000011">
    <property type="protein sequence ID" value="PHT33826.1"/>
    <property type="molecule type" value="Genomic_DNA"/>
</dbReference>
<feature type="domain" description="DUF4216" evidence="1">
    <location>
        <begin position="102"/>
        <end position="178"/>
    </location>
</feature>
<keyword evidence="3" id="KW-1185">Reference proteome</keyword>
<dbReference type="InterPro" id="IPR025312">
    <property type="entry name" value="DUF4216"/>
</dbReference>
<evidence type="ECO:0000313" key="3">
    <source>
        <dbReference type="Proteomes" id="UP000224567"/>
    </source>
</evidence>
<organism evidence="2 3">
    <name type="scientific">Capsicum baccatum</name>
    <name type="common">Peruvian pepper</name>
    <dbReference type="NCBI Taxonomy" id="33114"/>
    <lineage>
        <taxon>Eukaryota</taxon>
        <taxon>Viridiplantae</taxon>
        <taxon>Streptophyta</taxon>
        <taxon>Embryophyta</taxon>
        <taxon>Tracheophyta</taxon>
        <taxon>Spermatophyta</taxon>
        <taxon>Magnoliopsida</taxon>
        <taxon>eudicotyledons</taxon>
        <taxon>Gunneridae</taxon>
        <taxon>Pentapetalae</taxon>
        <taxon>asterids</taxon>
        <taxon>lamiids</taxon>
        <taxon>Solanales</taxon>
        <taxon>Solanaceae</taxon>
        <taxon>Solanoideae</taxon>
        <taxon>Capsiceae</taxon>
        <taxon>Capsicum</taxon>
    </lineage>
</organism>
<name>A0A2G2VLH1_CAPBA</name>
<dbReference type="Proteomes" id="UP000224567">
    <property type="component" value="Unassembled WGS sequence"/>
</dbReference>
<gene>
    <name evidence="2" type="ORF">CQW23_25626</name>
</gene>
<dbReference type="PANTHER" id="PTHR46238:SF8">
    <property type="entry name" value="ENDONUCLEASE_EXONUCLEASE_PHOSPHATASE DOMAIN-CONTAINING PROTEIN"/>
    <property type="match status" value="1"/>
</dbReference>
<evidence type="ECO:0000313" key="2">
    <source>
        <dbReference type="EMBL" id="PHT33826.1"/>
    </source>
</evidence>
<dbReference type="OrthoDB" id="1302502at2759"/>
<sequence length="351" mass="41577">MEDLMHIEKNVFNNIIYTLLNDKEKLKDYVKARSDLQDMGIRRDLWVDENNKCKLVALHSKEQEKGLPRDFKEYLSVGWLFKADRHATQADLPYYEKLKDIVELNYYDKFRVVLFKYQWADTTQNRGLKIDAWKFNCVNFFKLIHTNDCVDDDPYIEASQANMVYFIDDEHDKEWTVVVHLQPRDLFDMESSAFSSRTLGGSHPGPPTGRLLPITLDQDTSHLGLTVCPKSQLSRSVRLTSHPSPIVRDISKPSRKDRVRNEIIREKVGVASVENKLREVRLHWFRHMMRRGLDAPVRRCETLAMDGFRWARGRPKKYWREVIRHDMKQLQLIENMTLDKKVWRTRIRVEG</sequence>
<protein>
    <recommendedName>
        <fullName evidence="1">DUF4216 domain-containing protein</fullName>
    </recommendedName>
</protein>
<evidence type="ECO:0000259" key="1">
    <source>
        <dbReference type="Pfam" id="PF13952"/>
    </source>
</evidence>
<accession>A0A2G2VLH1</accession>
<dbReference type="Pfam" id="PF13952">
    <property type="entry name" value="DUF4216"/>
    <property type="match status" value="1"/>
</dbReference>
<dbReference type="AlphaFoldDB" id="A0A2G2VLH1"/>
<reference evidence="3" key="2">
    <citation type="journal article" date="2017" name="J. Anim. Genet.">
        <title>Multiple reference genome sequences of hot pepper reveal the massive evolution of plant disease resistance genes by retroduplication.</title>
        <authorList>
            <person name="Kim S."/>
            <person name="Park J."/>
            <person name="Yeom S.-I."/>
            <person name="Kim Y.-M."/>
            <person name="Seo E."/>
            <person name="Kim K.-T."/>
            <person name="Kim M.-S."/>
            <person name="Lee J.M."/>
            <person name="Cheong K."/>
            <person name="Shin H.-S."/>
            <person name="Kim S.-B."/>
            <person name="Han K."/>
            <person name="Lee J."/>
            <person name="Park M."/>
            <person name="Lee H.-A."/>
            <person name="Lee H.-Y."/>
            <person name="Lee Y."/>
            <person name="Oh S."/>
            <person name="Lee J.H."/>
            <person name="Choi E."/>
            <person name="Choi E."/>
            <person name="Lee S.E."/>
            <person name="Jeon J."/>
            <person name="Kim H."/>
            <person name="Choi G."/>
            <person name="Song H."/>
            <person name="Lee J."/>
            <person name="Lee S.-C."/>
            <person name="Kwon J.-K."/>
            <person name="Lee H.-Y."/>
            <person name="Koo N."/>
            <person name="Hong Y."/>
            <person name="Kim R.W."/>
            <person name="Kang W.-H."/>
            <person name="Huh J.H."/>
            <person name="Kang B.-C."/>
            <person name="Yang T.-J."/>
            <person name="Lee Y.-H."/>
            <person name="Bennetzen J.L."/>
            <person name="Choi D."/>
        </authorList>
    </citation>
    <scope>NUCLEOTIDE SEQUENCE [LARGE SCALE GENOMIC DNA]</scope>
    <source>
        <strain evidence="3">cv. PBC81</strain>
    </source>
</reference>
<proteinExistence type="predicted"/>
<reference evidence="2 3" key="1">
    <citation type="journal article" date="2017" name="Genome Biol.">
        <title>New reference genome sequences of hot pepper reveal the massive evolution of plant disease-resistance genes by retroduplication.</title>
        <authorList>
            <person name="Kim S."/>
            <person name="Park J."/>
            <person name="Yeom S.I."/>
            <person name="Kim Y.M."/>
            <person name="Seo E."/>
            <person name="Kim K.T."/>
            <person name="Kim M.S."/>
            <person name="Lee J.M."/>
            <person name="Cheong K."/>
            <person name="Shin H.S."/>
            <person name="Kim S.B."/>
            <person name="Han K."/>
            <person name="Lee J."/>
            <person name="Park M."/>
            <person name="Lee H.A."/>
            <person name="Lee H.Y."/>
            <person name="Lee Y."/>
            <person name="Oh S."/>
            <person name="Lee J.H."/>
            <person name="Choi E."/>
            <person name="Choi E."/>
            <person name="Lee S.E."/>
            <person name="Jeon J."/>
            <person name="Kim H."/>
            <person name="Choi G."/>
            <person name="Song H."/>
            <person name="Lee J."/>
            <person name="Lee S.C."/>
            <person name="Kwon J.K."/>
            <person name="Lee H.Y."/>
            <person name="Koo N."/>
            <person name="Hong Y."/>
            <person name="Kim R.W."/>
            <person name="Kang W.H."/>
            <person name="Huh J.H."/>
            <person name="Kang B.C."/>
            <person name="Yang T.J."/>
            <person name="Lee Y.H."/>
            <person name="Bennetzen J.L."/>
            <person name="Choi D."/>
        </authorList>
    </citation>
    <scope>NUCLEOTIDE SEQUENCE [LARGE SCALE GENOMIC DNA]</scope>
    <source>
        <strain evidence="3">cv. PBC81</strain>
    </source>
</reference>